<dbReference type="GO" id="GO:0009245">
    <property type="term" value="P:lipid A biosynthetic process"/>
    <property type="evidence" value="ECO:0007669"/>
    <property type="project" value="TreeGrafter"/>
</dbReference>
<dbReference type="Pfam" id="PF00550">
    <property type="entry name" value="PP-binding"/>
    <property type="match status" value="1"/>
</dbReference>
<dbReference type="HAMAP" id="MF_01217">
    <property type="entry name" value="Acyl_carrier"/>
    <property type="match status" value="1"/>
</dbReference>
<dbReference type="PANTHER" id="PTHR20863">
    <property type="entry name" value="ACYL CARRIER PROTEIN"/>
    <property type="match status" value="1"/>
</dbReference>
<dbReference type="GO" id="GO:0016020">
    <property type="term" value="C:membrane"/>
    <property type="evidence" value="ECO:0007669"/>
    <property type="project" value="GOC"/>
</dbReference>
<keyword evidence="3" id="KW-0597">Phosphoprotein</keyword>
<dbReference type="InterPro" id="IPR006162">
    <property type="entry name" value="Ppantetheine_attach_site"/>
</dbReference>
<dbReference type="PROSITE" id="PS00012">
    <property type="entry name" value="PHOSPHOPANTETHEINE"/>
    <property type="match status" value="1"/>
</dbReference>
<dbReference type="GO" id="GO:0000036">
    <property type="term" value="F:acyl carrier activity"/>
    <property type="evidence" value="ECO:0007669"/>
    <property type="project" value="TreeGrafter"/>
</dbReference>
<dbReference type="PANTHER" id="PTHR20863:SF76">
    <property type="entry name" value="CARRIER DOMAIN-CONTAINING PROTEIN"/>
    <property type="match status" value="1"/>
</dbReference>
<keyword evidence="6" id="KW-0275">Fatty acid biosynthesis</keyword>
<dbReference type="InterPro" id="IPR003231">
    <property type="entry name" value="ACP"/>
</dbReference>
<dbReference type="InterPro" id="IPR009081">
    <property type="entry name" value="PP-bd_ACP"/>
</dbReference>
<evidence type="ECO:0000256" key="3">
    <source>
        <dbReference type="ARBA" id="ARBA00022553"/>
    </source>
</evidence>
<dbReference type="Gene3D" id="1.10.1200.10">
    <property type="entry name" value="ACP-like"/>
    <property type="match status" value="1"/>
</dbReference>
<comment type="caution">
    <text evidence="8">The sequence shown here is derived from an EMBL/GenBank/DDBJ whole genome shotgun (WGS) entry which is preliminary data.</text>
</comment>
<keyword evidence="1" id="KW-0596">Phosphopantetheine</keyword>
<feature type="domain" description="Carrier" evidence="7">
    <location>
        <begin position="1"/>
        <end position="74"/>
    </location>
</feature>
<gene>
    <name evidence="8" type="primary">acpP_81</name>
    <name evidence="8" type="ORF">SDC9_184368</name>
</gene>
<evidence type="ECO:0000313" key="8">
    <source>
        <dbReference type="EMBL" id="MPN36856.1"/>
    </source>
</evidence>
<dbReference type="GO" id="GO:0000035">
    <property type="term" value="F:acyl binding"/>
    <property type="evidence" value="ECO:0007669"/>
    <property type="project" value="TreeGrafter"/>
</dbReference>
<evidence type="ECO:0000256" key="6">
    <source>
        <dbReference type="ARBA" id="ARBA00023160"/>
    </source>
</evidence>
<dbReference type="EMBL" id="VSSQ01091227">
    <property type="protein sequence ID" value="MPN36856.1"/>
    <property type="molecule type" value="Genomic_DNA"/>
</dbReference>
<keyword evidence="4" id="KW-0276">Fatty acid metabolism</keyword>
<dbReference type="AlphaFoldDB" id="A0A645HEA2"/>
<dbReference type="SUPFAM" id="SSF47336">
    <property type="entry name" value="ACP-like"/>
    <property type="match status" value="1"/>
</dbReference>
<sequence>MTIFEKVAEILAQHTDTALEEIKLESSFEDMGLDSLDIVDLVMTMEEAFDIKIELNEPVKTVGGLVKIIESLQQ</sequence>
<proteinExistence type="inferred from homology"/>
<dbReference type="GO" id="GO:0005829">
    <property type="term" value="C:cytosol"/>
    <property type="evidence" value="ECO:0007669"/>
    <property type="project" value="TreeGrafter"/>
</dbReference>
<evidence type="ECO:0000256" key="4">
    <source>
        <dbReference type="ARBA" id="ARBA00022832"/>
    </source>
</evidence>
<protein>
    <submittedName>
        <fullName evidence="8">Acyl carrier protein</fullName>
    </submittedName>
</protein>
<evidence type="ECO:0000259" key="7">
    <source>
        <dbReference type="PROSITE" id="PS50075"/>
    </source>
</evidence>
<evidence type="ECO:0000256" key="5">
    <source>
        <dbReference type="ARBA" id="ARBA00023098"/>
    </source>
</evidence>
<dbReference type="PROSITE" id="PS50075">
    <property type="entry name" value="CARRIER"/>
    <property type="match status" value="1"/>
</dbReference>
<evidence type="ECO:0000256" key="2">
    <source>
        <dbReference type="ARBA" id="ARBA00022516"/>
    </source>
</evidence>
<keyword evidence="5" id="KW-0443">Lipid metabolism</keyword>
<accession>A0A645HEA2</accession>
<dbReference type="InterPro" id="IPR036736">
    <property type="entry name" value="ACP-like_sf"/>
</dbReference>
<keyword evidence="2" id="KW-0444">Lipid biosynthesis</keyword>
<reference evidence="8" key="1">
    <citation type="submission" date="2019-08" db="EMBL/GenBank/DDBJ databases">
        <authorList>
            <person name="Kucharzyk K."/>
            <person name="Murdoch R.W."/>
            <person name="Higgins S."/>
            <person name="Loffler F."/>
        </authorList>
    </citation>
    <scope>NUCLEOTIDE SEQUENCE</scope>
</reference>
<evidence type="ECO:0000256" key="1">
    <source>
        <dbReference type="ARBA" id="ARBA00022450"/>
    </source>
</evidence>
<organism evidence="8">
    <name type="scientific">bioreactor metagenome</name>
    <dbReference type="NCBI Taxonomy" id="1076179"/>
    <lineage>
        <taxon>unclassified sequences</taxon>
        <taxon>metagenomes</taxon>
        <taxon>ecological metagenomes</taxon>
    </lineage>
</organism>
<name>A0A645HEA2_9ZZZZ</name>